<dbReference type="AlphaFoldDB" id="A0A841H6G2"/>
<evidence type="ECO:0008006" key="3">
    <source>
        <dbReference type="Google" id="ProtNLM"/>
    </source>
</evidence>
<accession>A0A841H6G2</accession>
<dbReference type="SUPFAM" id="SSF52317">
    <property type="entry name" value="Class I glutamine amidotransferase-like"/>
    <property type="match status" value="1"/>
</dbReference>
<keyword evidence="2" id="KW-1185">Reference proteome</keyword>
<proteinExistence type="predicted"/>
<dbReference type="Gene3D" id="3.40.50.880">
    <property type="match status" value="1"/>
</dbReference>
<dbReference type="RefSeq" id="WP_170038458.1">
    <property type="nucleotide sequence ID" value="NZ_JABDTL010000002.1"/>
</dbReference>
<protein>
    <recommendedName>
        <fullName evidence="3">Glutamine amidotransferase domain-containing protein</fullName>
    </recommendedName>
</protein>
<sequence>MKAAAALRAIVLVLLVAALALPVWRTRTGALAPAWLADARTLEARSDSLLVGRAPPAIARASTEAPTARELELLAAASRRAPLYAALPRNAATVQAQPPARALSGRAAAVGFRVHGAPGDSVRVRVADETGVLDSVAVRLDPSGAASGAFRVRPPRAGWREWTVDAGGQTVRTGAWVDSAEPPRVLVRAGFPHWESKFVVRALEESGAVVETAFDLGRGQSVAAGGGTATPERLARVDAAVVLDATPVGEGERRVMADWAASRGGGVLLVGGQGGARAFGVAADAGQARAVDGPAVAWTLPPELAALPADRVRSAATVYGAVRPGTAVGATAGGGAVLALRPLGRGRAAALGLTETWRWRMEAGRIVEHREFWRALVDWLASAPRDPLTIQLPEPVAPAGARRELIVYAAPDAAAEVPALIVRSPGRGTDTLALAADPARAGVLRAAFVPADTGLYTVAFAGRGTSAAFRATAGTGAAEDGWARLAMIAGASGGRLLPADSLRGAMQRLTPAGASDGSRLPLAALLFGAVLLAAAAEWAIRRLRGAA</sequence>
<gene>
    <name evidence="1" type="ORF">HNQ61_005194</name>
</gene>
<dbReference type="PANTHER" id="PTHR37947:SF1">
    <property type="entry name" value="BLL2462 PROTEIN"/>
    <property type="match status" value="1"/>
</dbReference>
<evidence type="ECO:0000313" key="1">
    <source>
        <dbReference type="EMBL" id="MBB6073524.1"/>
    </source>
</evidence>
<dbReference type="PANTHER" id="PTHR37947">
    <property type="entry name" value="BLL2462 PROTEIN"/>
    <property type="match status" value="1"/>
</dbReference>
<evidence type="ECO:0000313" key="2">
    <source>
        <dbReference type="Proteomes" id="UP000582837"/>
    </source>
</evidence>
<organism evidence="1 2">
    <name type="scientific">Longimicrobium terrae</name>
    <dbReference type="NCBI Taxonomy" id="1639882"/>
    <lineage>
        <taxon>Bacteria</taxon>
        <taxon>Pseudomonadati</taxon>
        <taxon>Gemmatimonadota</taxon>
        <taxon>Longimicrobiia</taxon>
        <taxon>Longimicrobiales</taxon>
        <taxon>Longimicrobiaceae</taxon>
        <taxon>Longimicrobium</taxon>
    </lineage>
</organism>
<dbReference type="EMBL" id="JACHIA010000025">
    <property type="protein sequence ID" value="MBB6073524.1"/>
    <property type="molecule type" value="Genomic_DNA"/>
</dbReference>
<name>A0A841H6G2_9BACT</name>
<reference evidence="1 2" key="1">
    <citation type="submission" date="2020-08" db="EMBL/GenBank/DDBJ databases">
        <title>Genomic Encyclopedia of Type Strains, Phase IV (KMG-IV): sequencing the most valuable type-strain genomes for metagenomic binning, comparative biology and taxonomic classification.</title>
        <authorList>
            <person name="Goeker M."/>
        </authorList>
    </citation>
    <scope>NUCLEOTIDE SEQUENCE [LARGE SCALE GENOMIC DNA]</scope>
    <source>
        <strain evidence="1 2">DSM 29007</strain>
    </source>
</reference>
<dbReference type="InterPro" id="IPR029062">
    <property type="entry name" value="Class_I_gatase-like"/>
</dbReference>
<dbReference type="Proteomes" id="UP000582837">
    <property type="component" value="Unassembled WGS sequence"/>
</dbReference>
<comment type="caution">
    <text evidence="1">The sequence shown here is derived from an EMBL/GenBank/DDBJ whole genome shotgun (WGS) entry which is preliminary data.</text>
</comment>